<dbReference type="GeneID" id="103160871"/>
<evidence type="ECO:0000313" key="10">
    <source>
        <dbReference type="Proteomes" id="UP001108280"/>
    </source>
</evidence>
<dbReference type="KEGG" id="cge:103160871"/>
<dbReference type="PANTHER" id="PTHR24253">
    <property type="entry name" value="TRANSMEMBRANE PROTEASE SERINE"/>
    <property type="match status" value="1"/>
</dbReference>
<dbReference type="GO" id="GO:0006508">
    <property type="term" value="P:proteolysis"/>
    <property type="evidence" value="ECO:0007669"/>
    <property type="project" value="UniProtKB-KW"/>
</dbReference>
<dbReference type="InterPro" id="IPR009003">
    <property type="entry name" value="Peptidase_S1_PA"/>
</dbReference>
<organism evidence="8 9">
    <name type="scientific">Cricetulus griseus</name>
    <name type="common">Chinese hamster</name>
    <name type="synonym">Cricetulus barabensis griseus</name>
    <dbReference type="NCBI Taxonomy" id="10029"/>
    <lineage>
        <taxon>Eukaryota</taxon>
        <taxon>Metazoa</taxon>
        <taxon>Chordata</taxon>
        <taxon>Craniata</taxon>
        <taxon>Vertebrata</taxon>
        <taxon>Euteleostomi</taxon>
        <taxon>Mammalia</taxon>
        <taxon>Eutheria</taxon>
        <taxon>Euarchontoglires</taxon>
        <taxon>Glires</taxon>
        <taxon>Rodentia</taxon>
        <taxon>Myomorpha</taxon>
        <taxon>Muroidea</taxon>
        <taxon>Cricetidae</taxon>
        <taxon>Cricetinae</taxon>
        <taxon>Cricetulus</taxon>
    </lineage>
</organism>
<dbReference type="GO" id="GO:0004252">
    <property type="term" value="F:serine-type endopeptidase activity"/>
    <property type="evidence" value="ECO:0007669"/>
    <property type="project" value="InterPro"/>
</dbReference>
<name>A0A8C2MYQ3_CRIGR</name>
<feature type="signal peptide" evidence="6">
    <location>
        <begin position="1"/>
        <end position="27"/>
    </location>
</feature>
<evidence type="ECO:0000256" key="6">
    <source>
        <dbReference type="SAM" id="SignalP"/>
    </source>
</evidence>
<evidence type="ECO:0000256" key="2">
    <source>
        <dbReference type="ARBA" id="ARBA00022801"/>
    </source>
</evidence>
<evidence type="ECO:0000313" key="9">
    <source>
        <dbReference type="Proteomes" id="UP000694386"/>
    </source>
</evidence>
<reference evidence="11" key="3">
    <citation type="submission" date="2025-04" db="UniProtKB">
        <authorList>
            <consortium name="RefSeq"/>
        </authorList>
    </citation>
    <scope>IDENTIFICATION</scope>
    <source>
        <strain evidence="11">17A/GY</strain>
        <tissue evidence="11">Liver</tissue>
    </source>
</reference>
<dbReference type="PROSITE" id="PS50240">
    <property type="entry name" value="TRYPSIN_DOM"/>
    <property type="match status" value="1"/>
</dbReference>
<keyword evidence="3 5" id="KW-0720">Serine protease</keyword>
<evidence type="ECO:0000313" key="8">
    <source>
        <dbReference type="Ensembl" id="ENSCGRP00001024179.1"/>
    </source>
</evidence>
<dbReference type="OrthoDB" id="546450at2759"/>
<dbReference type="SMART" id="SM00020">
    <property type="entry name" value="Tryp_SPc"/>
    <property type="match status" value="1"/>
</dbReference>
<dbReference type="InterPro" id="IPR033116">
    <property type="entry name" value="TRYPSIN_SER"/>
</dbReference>
<dbReference type="RefSeq" id="XP_027245838.1">
    <property type="nucleotide sequence ID" value="XM_027390037.2"/>
</dbReference>
<evidence type="ECO:0000256" key="5">
    <source>
        <dbReference type="RuleBase" id="RU363034"/>
    </source>
</evidence>
<dbReference type="Proteomes" id="UP001108280">
    <property type="component" value="Chromosome 1"/>
</dbReference>
<evidence type="ECO:0000313" key="11">
    <source>
        <dbReference type="RefSeq" id="XP_027245838.1"/>
    </source>
</evidence>
<evidence type="ECO:0000256" key="3">
    <source>
        <dbReference type="ARBA" id="ARBA00022825"/>
    </source>
</evidence>
<dbReference type="AlphaFoldDB" id="A0A8C2MYQ3"/>
<dbReference type="FunFam" id="2.40.10.10:FF:000006">
    <property type="entry name" value="Serine proteinase stubble"/>
    <property type="match status" value="1"/>
</dbReference>
<accession>A0A8C2MYQ3</accession>
<dbReference type="InterPro" id="IPR043504">
    <property type="entry name" value="Peptidase_S1_PA_chymotrypsin"/>
</dbReference>
<dbReference type="RefSeq" id="XP_007618474.1">
    <property type="nucleotide sequence ID" value="XM_007620284.3"/>
</dbReference>
<keyword evidence="10" id="KW-1185">Reference proteome</keyword>
<dbReference type="Pfam" id="PF00089">
    <property type="entry name" value="Trypsin"/>
    <property type="match status" value="1"/>
</dbReference>
<feature type="chain" id="PRO_5044679073" evidence="6">
    <location>
        <begin position="28"/>
        <end position="309"/>
    </location>
</feature>
<gene>
    <name evidence="8 11" type="primary">LOC103160871</name>
</gene>
<dbReference type="PROSITE" id="PS00134">
    <property type="entry name" value="TRYPSIN_HIS"/>
    <property type="match status" value="1"/>
</dbReference>
<dbReference type="InterPro" id="IPR001314">
    <property type="entry name" value="Peptidase_S1A"/>
</dbReference>
<evidence type="ECO:0000259" key="7">
    <source>
        <dbReference type="PROSITE" id="PS50240"/>
    </source>
</evidence>
<dbReference type="PROSITE" id="PS00135">
    <property type="entry name" value="TRYPSIN_SER"/>
    <property type="match status" value="1"/>
</dbReference>
<reference evidence="8" key="4">
    <citation type="submission" date="2025-05" db="UniProtKB">
        <authorList>
            <consortium name="Ensembl"/>
        </authorList>
    </citation>
    <scope>IDENTIFICATION</scope>
</reference>
<protein>
    <submittedName>
        <fullName evidence="8 11">Serine protease 52</fullName>
    </submittedName>
</protein>
<dbReference type="SUPFAM" id="SSF50494">
    <property type="entry name" value="Trypsin-like serine proteases"/>
    <property type="match status" value="1"/>
</dbReference>
<evidence type="ECO:0000256" key="4">
    <source>
        <dbReference type="ARBA" id="ARBA00023157"/>
    </source>
</evidence>
<keyword evidence="4" id="KW-1015">Disulfide bond</keyword>
<keyword evidence="6" id="KW-0732">Signal</keyword>
<dbReference type="PRINTS" id="PR00722">
    <property type="entry name" value="CHYMOTRYPSIN"/>
</dbReference>
<proteinExistence type="predicted"/>
<dbReference type="Gene3D" id="2.40.10.10">
    <property type="entry name" value="Trypsin-like serine proteases"/>
    <property type="match status" value="1"/>
</dbReference>
<dbReference type="PANTHER" id="PTHR24253:SF8">
    <property type="entry name" value="SERINE PROTEASE 52"/>
    <property type="match status" value="1"/>
</dbReference>
<feature type="domain" description="Peptidase S1" evidence="7">
    <location>
        <begin position="47"/>
        <end position="278"/>
    </location>
</feature>
<dbReference type="CDD" id="cd00190">
    <property type="entry name" value="Tryp_SPc"/>
    <property type="match status" value="1"/>
</dbReference>
<reference evidence="10" key="1">
    <citation type="journal article" date="2018" name="Biotechnol. Bioeng.">
        <title>A reference genome of the Chinese hamster based on a hybrid assembly strategy.</title>
        <authorList>
            <person name="Rupp O."/>
            <person name="MacDonald M.L."/>
            <person name="Li S."/>
            <person name="Dhiman H."/>
            <person name="Polson S."/>
            <person name="Griep S."/>
            <person name="Heffner K."/>
            <person name="Hernandez I."/>
            <person name="Brinkrolf K."/>
            <person name="Jadhav V."/>
            <person name="Samoudi M."/>
            <person name="Hao H."/>
            <person name="Kingham B."/>
            <person name="Goesmann A."/>
            <person name="Betenbaugh M.J."/>
            <person name="Lewis N.E."/>
            <person name="Borth N."/>
            <person name="Lee K.H."/>
        </authorList>
    </citation>
    <scope>NUCLEOTIDE SEQUENCE [LARGE SCALE GENOMIC DNA]</scope>
    <source>
        <strain evidence="10">17A/GY</strain>
    </source>
</reference>
<reference evidence="10" key="2">
    <citation type="journal article" date="2020" name="Biotechnol. Bioeng.">
        <title>Chromosome-scale scaffolds for the Chinese hamster reference genome assembly to facilitate the study of the CHO epigenome.</title>
        <authorList>
            <person name="Hilliard W."/>
            <person name="MacDonald M."/>
            <person name="Lee K.H."/>
        </authorList>
    </citation>
    <scope>NUCLEOTIDE SEQUENCE [LARGE SCALE GENOMIC DNA]</scope>
    <source>
        <strain evidence="10">17A/GY</strain>
    </source>
</reference>
<keyword evidence="2 5" id="KW-0378">Hydrolase</keyword>
<evidence type="ECO:0000256" key="1">
    <source>
        <dbReference type="ARBA" id="ARBA00022670"/>
    </source>
</evidence>
<dbReference type="Ensembl" id="ENSCGRT00001028425.1">
    <property type="protein sequence ID" value="ENSCGRP00001024179.1"/>
    <property type="gene ID" value="ENSCGRG00001022178.1"/>
</dbReference>
<dbReference type="InterPro" id="IPR001254">
    <property type="entry name" value="Trypsin_dom"/>
</dbReference>
<dbReference type="InterPro" id="IPR018114">
    <property type="entry name" value="TRYPSIN_HIS"/>
</dbReference>
<keyword evidence="1 5" id="KW-0645">Protease</keyword>
<dbReference type="Proteomes" id="UP000694386">
    <property type="component" value="Unplaced"/>
</dbReference>
<sequence length="309" mass="34688">MKRWRDGRTGLLLPLAFLLPWAHSSLALTCGQRVSARSEQPHSVSEIIGGQSVNISEFPWHVELMELGKPFCGGSILSEWWILTASHCFDKVNISNLKIMHGRDDLNKMEDLVYKEVDKIILHPKFDSWLLDNDIALLLLKSPLNLSINSAPICVSQVSNILAWENCWVTGWGITNTSLSELQPSKLQKVNVDLFRWEWCNHALPLITKNMLCAGAEDGKDACQGDSGGPLVCQKKENTSTWYQLGIVSWGVGCGKKNMPGVYTKLSRYLTWISKKTKEAGKSYVYEEDSASSSPISCWAIVFLYFVIF</sequence>